<keyword evidence="2" id="KW-1185">Reference proteome</keyword>
<gene>
    <name evidence="1" type="ORF">PXX05_01415</name>
</gene>
<organism evidence="1 2">
    <name type="scientific">Legionella cardiaca</name>
    <dbReference type="NCBI Taxonomy" id="1071983"/>
    <lineage>
        <taxon>Bacteria</taxon>
        <taxon>Pseudomonadati</taxon>
        <taxon>Pseudomonadota</taxon>
        <taxon>Gammaproteobacteria</taxon>
        <taxon>Legionellales</taxon>
        <taxon>Legionellaceae</taxon>
        <taxon>Legionella</taxon>
    </lineage>
</organism>
<reference evidence="1 2" key="1">
    <citation type="submission" date="2023-02" db="EMBL/GenBank/DDBJ databases">
        <title>Genome Sequence of L. cardiaca H63T.</title>
        <authorList>
            <person name="Lopez A.E."/>
            <person name="Cianciotto N.P."/>
        </authorList>
    </citation>
    <scope>NUCLEOTIDE SEQUENCE [LARGE SCALE GENOMIC DNA]</scope>
    <source>
        <strain evidence="1 2">H63</strain>
    </source>
</reference>
<evidence type="ECO:0000313" key="1">
    <source>
        <dbReference type="EMBL" id="WED43459.1"/>
    </source>
</evidence>
<accession>A0ABY8AS06</accession>
<proteinExistence type="predicted"/>
<evidence type="ECO:0000313" key="2">
    <source>
        <dbReference type="Proteomes" id="UP001222087"/>
    </source>
</evidence>
<dbReference type="EMBL" id="CP119078">
    <property type="protein sequence ID" value="WED43459.1"/>
    <property type="molecule type" value="Genomic_DNA"/>
</dbReference>
<name>A0ABY8AS06_9GAMM</name>
<dbReference type="Proteomes" id="UP001222087">
    <property type="component" value="Chromosome"/>
</dbReference>
<protein>
    <submittedName>
        <fullName evidence="1">Uncharacterized protein</fullName>
    </submittedName>
</protein>
<dbReference type="RefSeq" id="WP_275089268.1">
    <property type="nucleotide sequence ID" value="NZ_CP119078.1"/>
</dbReference>
<sequence>MSSSLSGVHMPEMTVKKNDEFFISIAKDEGVHSFILLGVKNETGVHLLARVGKVGVATEFGCKILCKAAFSSTPAQLIDEKIDRETENRTNISYAAYAINYQQYLDFIALLQHIQDENLLDTSVQHLPFTCFKPVQEKGGLVTLQQTSEKTALTHELAPREESAEVSKEVHSLGLTNTCRHSALSLLKYVCRDEQVPHDLSSAFFRNLPLQTSLVADDGEEFVVSRRGTTAKRSFVHPDGKQPFYILPLPPSAFKEQSPAKVKVLTELYQQMESMLKTASQLPETEKKFNLLKELYNDKAGKNTESMSDLLASIKSWRSLHSAEIKVLRVTYFFDRFFKRQSATEKMLERCTTLLEKSQEQSPQN</sequence>